<dbReference type="SFLD" id="SFLDS00003">
    <property type="entry name" value="Haloacid_Dehalogenase"/>
    <property type="match status" value="1"/>
</dbReference>
<evidence type="ECO:0000256" key="1">
    <source>
        <dbReference type="SAM" id="MobiDB-lite"/>
    </source>
</evidence>
<dbReference type="InterPro" id="IPR023214">
    <property type="entry name" value="HAD_sf"/>
</dbReference>
<dbReference type="PANTHER" id="PTHR47829:SF1">
    <property type="entry name" value="HAD FAMILY PHOSPHATASE"/>
    <property type="match status" value="1"/>
</dbReference>
<evidence type="ECO:0000313" key="3">
    <source>
        <dbReference type="Proteomes" id="UP000521872"/>
    </source>
</evidence>
<dbReference type="InterPro" id="IPR019002">
    <property type="entry name" value="Ribosome_biogenesis_Nop16"/>
</dbReference>
<dbReference type="SUPFAM" id="SSF56784">
    <property type="entry name" value="HAD-like"/>
    <property type="match status" value="1"/>
</dbReference>
<dbReference type="PANTHER" id="PTHR47829">
    <property type="entry name" value="HYDROLASE, PUTATIVE (AFU_ORTHOLOGUE AFUA_1G12880)-RELATED"/>
    <property type="match status" value="1"/>
</dbReference>
<dbReference type="AlphaFoldDB" id="A0A8H4QQG5"/>
<protein>
    <recommendedName>
        <fullName evidence="4">HAD-like protein</fullName>
    </recommendedName>
</protein>
<dbReference type="InterPro" id="IPR036412">
    <property type="entry name" value="HAD-like_sf"/>
</dbReference>
<gene>
    <name evidence="2" type="ORF">D9613_002918</name>
</gene>
<dbReference type="InterPro" id="IPR023198">
    <property type="entry name" value="PGP-like_dom2"/>
</dbReference>
<feature type="region of interest" description="Disordered" evidence="1">
    <location>
        <begin position="218"/>
        <end position="245"/>
    </location>
</feature>
<dbReference type="Gene3D" id="3.40.50.1000">
    <property type="entry name" value="HAD superfamily/HAD-like"/>
    <property type="match status" value="1"/>
</dbReference>
<proteinExistence type="predicted"/>
<accession>A0A8H4QQG5</accession>
<name>A0A8H4QQG5_9AGAR</name>
<reference evidence="2 3" key="1">
    <citation type="submission" date="2019-12" db="EMBL/GenBank/DDBJ databases">
        <authorList>
            <person name="Floudas D."/>
            <person name="Bentzer J."/>
            <person name="Ahren D."/>
            <person name="Johansson T."/>
            <person name="Persson P."/>
            <person name="Tunlid A."/>
        </authorList>
    </citation>
    <scope>NUCLEOTIDE SEQUENCE [LARGE SCALE GENOMIC DNA]</scope>
    <source>
        <strain evidence="2 3">CBS 102.39</strain>
    </source>
</reference>
<feature type="compositionally biased region" description="Low complexity" evidence="1">
    <location>
        <begin position="293"/>
        <end position="311"/>
    </location>
</feature>
<dbReference type="EMBL" id="JAACJL010000044">
    <property type="protein sequence ID" value="KAF4614905.1"/>
    <property type="molecule type" value="Genomic_DNA"/>
</dbReference>
<sequence length="465" mass="51442">MSRRYKAVIFDIGGVVMRSPFIAIAEHERKLGLPVNYINCSITGRGSNGAWQKFERGEIELLPFYEAFGKDLSDTVNGNKWYKAYCSRKGIRCPTLPETLHIDGRELFGAMMREAQQYDPHIRKAILRLRDAGQHKIIALTNNFARVNVPVEELEFLGWGDGAIPTHLRELFDDFCDSSSMGMRKPEPEFYLMACKRNEVEPNEAIFLDDIGLRKARSSSHRPVSHSRHAKRNLKKTPPIRGPKALQDAWDSKLTVRQNYARLGLVVNLDPSAAGGVEKPLGAQQHQLAAEESQPIASTSSSTQASASKPSVPAGFGRIIRDASGKVLGVELNEEEENSGHTASIAHEDDVVMDDVESRIDQDARRQWATNFSKSTAPHFGQKNEELVHDLERISAPITGTTTLSIAVSGIGSRHASSGEVKYLTPLVKKHGSNVEAMAGDIKLNPEQRTVGQLRRALKKAGFLT</sequence>
<dbReference type="Gene3D" id="1.10.150.240">
    <property type="entry name" value="Putative phosphatase, domain 2"/>
    <property type="match status" value="1"/>
</dbReference>
<feature type="region of interest" description="Disordered" evidence="1">
    <location>
        <begin position="284"/>
        <end position="316"/>
    </location>
</feature>
<dbReference type="Pfam" id="PF09420">
    <property type="entry name" value="Nop16"/>
    <property type="match status" value="1"/>
</dbReference>
<feature type="region of interest" description="Disordered" evidence="1">
    <location>
        <begin position="333"/>
        <end position="352"/>
    </location>
</feature>
<feature type="compositionally biased region" description="Basic residues" evidence="1">
    <location>
        <begin position="218"/>
        <end position="235"/>
    </location>
</feature>
<organism evidence="2 3">
    <name type="scientific">Agrocybe pediades</name>
    <dbReference type="NCBI Taxonomy" id="84607"/>
    <lineage>
        <taxon>Eukaryota</taxon>
        <taxon>Fungi</taxon>
        <taxon>Dikarya</taxon>
        <taxon>Basidiomycota</taxon>
        <taxon>Agaricomycotina</taxon>
        <taxon>Agaricomycetes</taxon>
        <taxon>Agaricomycetidae</taxon>
        <taxon>Agaricales</taxon>
        <taxon>Agaricineae</taxon>
        <taxon>Strophariaceae</taxon>
        <taxon>Agrocybe</taxon>
    </lineage>
</organism>
<comment type="caution">
    <text evidence="2">The sequence shown here is derived from an EMBL/GenBank/DDBJ whole genome shotgun (WGS) entry which is preliminary data.</text>
</comment>
<dbReference type="InterPro" id="IPR052898">
    <property type="entry name" value="ACAD10-like"/>
</dbReference>
<evidence type="ECO:0008006" key="4">
    <source>
        <dbReference type="Google" id="ProtNLM"/>
    </source>
</evidence>
<dbReference type="SFLD" id="SFLDG01129">
    <property type="entry name" value="C1.5:_HAD__Beta-PGM__Phosphata"/>
    <property type="match status" value="1"/>
</dbReference>
<evidence type="ECO:0000313" key="2">
    <source>
        <dbReference type="EMBL" id="KAF4614905.1"/>
    </source>
</evidence>
<keyword evidence="3" id="KW-1185">Reference proteome</keyword>
<dbReference type="Pfam" id="PF00702">
    <property type="entry name" value="Hydrolase"/>
    <property type="match status" value="1"/>
</dbReference>
<dbReference type="Proteomes" id="UP000521872">
    <property type="component" value="Unassembled WGS sequence"/>
</dbReference>